<evidence type="ECO:0000313" key="1">
    <source>
        <dbReference type="EMBL" id="ODR97730.1"/>
    </source>
</evidence>
<dbReference type="SUPFAM" id="SSF53067">
    <property type="entry name" value="Actin-like ATPase domain"/>
    <property type="match status" value="1"/>
</dbReference>
<protein>
    <recommendedName>
        <fullName evidence="3">Cell division protein FtsA</fullName>
    </recommendedName>
</protein>
<dbReference type="GO" id="GO:0009898">
    <property type="term" value="C:cytoplasmic side of plasma membrane"/>
    <property type="evidence" value="ECO:0007669"/>
    <property type="project" value="TreeGrafter"/>
</dbReference>
<dbReference type="Proteomes" id="UP000094472">
    <property type="component" value="Unassembled WGS sequence"/>
</dbReference>
<dbReference type="AlphaFoldDB" id="A0A1E3VW23"/>
<accession>A0A1E3VW23</accession>
<reference evidence="1 2" key="1">
    <citation type="journal article" date="2016" name="Environ. Microbiol.">
        <title>New Methyloceanibacter diversity from North Sea sediments includes methanotroph containing solely the soluble methane monooxygenase.</title>
        <authorList>
            <person name="Vekeman B."/>
            <person name="Kerckhof F.M."/>
            <person name="Cremers G."/>
            <person name="de Vos P."/>
            <person name="Vandamme P."/>
            <person name="Boon N."/>
            <person name="Op den Camp H.J."/>
            <person name="Heylen K."/>
        </authorList>
    </citation>
    <scope>NUCLEOTIDE SEQUENCE [LARGE SCALE GENOMIC DNA]</scope>
    <source>
        <strain evidence="1 2">R-67175</strain>
    </source>
</reference>
<dbReference type="Pfam" id="PF14450">
    <property type="entry name" value="FtsA"/>
    <property type="match status" value="1"/>
</dbReference>
<dbReference type="STRING" id="1774969.AUC69_11615"/>
<dbReference type="GO" id="GO:0051301">
    <property type="term" value="P:cell division"/>
    <property type="evidence" value="ECO:0007669"/>
    <property type="project" value="TreeGrafter"/>
</dbReference>
<gene>
    <name evidence="1" type="ORF">AUC69_11615</name>
</gene>
<dbReference type="InterPro" id="IPR050696">
    <property type="entry name" value="FtsA/MreB"/>
</dbReference>
<dbReference type="PANTHER" id="PTHR32432:SF4">
    <property type="entry name" value="CELL DIVISION PROTEIN FTSA"/>
    <property type="match status" value="1"/>
</dbReference>
<dbReference type="RefSeq" id="WP_204377302.1">
    <property type="nucleotide sequence ID" value="NZ_LPWF01000025.1"/>
</dbReference>
<evidence type="ECO:0000313" key="2">
    <source>
        <dbReference type="Proteomes" id="UP000094472"/>
    </source>
</evidence>
<sequence>MEHAERLKTLHGSAFATLSDEREIITYPCVSGMSQGSLNQITKAQLACIIRPRVEEILDLMRRRLAGSGLAAEVTQHLVLTGGGSQLTGLPELASNMFGRPARLGRPRAMNGLPPVAAAPDFSAAIGLLLHWARGDDKLGARTEQRFLRTGTGYFAKVGEWIMENF</sequence>
<dbReference type="EMBL" id="LPWF01000025">
    <property type="protein sequence ID" value="ODR97730.1"/>
    <property type="molecule type" value="Genomic_DNA"/>
</dbReference>
<proteinExistence type="predicted"/>
<evidence type="ECO:0008006" key="3">
    <source>
        <dbReference type="Google" id="ProtNLM"/>
    </source>
</evidence>
<dbReference type="GO" id="GO:0032153">
    <property type="term" value="C:cell division site"/>
    <property type="evidence" value="ECO:0007669"/>
    <property type="project" value="TreeGrafter"/>
</dbReference>
<comment type="caution">
    <text evidence="1">The sequence shown here is derived from an EMBL/GenBank/DDBJ whole genome shotgun (WGS) entry which is preliminary data.</text>
</comment>
<dbReference type="InterPro" id="IPR043129">
    <property type="entry name" value="ATPase_NBD"/>
</dbReference>
<keyword evidence="2" id="KW-1185">Reference proteome</keyword>
<dbReference type="PANTHER" id="PTHR32432">
    <property type="entry name" value="CELL DIVISION PROTEIN FTSA-RELATED"/>
    <property type="match status" value="1"/>
</dbReference>
<name>A0A1E3VW23_9HYPH</name>
<organism evidence="1 2">
    <name type="scientific">Methyloceanibacter superfactus</name>
    <dbReference type="NCBI Taxonomy" id="1774969"/>
    <lineage>
        <taxon>Bacteria</taxon>
        <taxon>Pseudomonadati</taxon>
        <taxon>Pseudomonadota</taxon>
        <taxon>Alphaproteobacteria</taxon>
        <taxon>Hyphomicrobiales</taxon>
        <taxon>Hyphomicrobiaceae</taxon>
        <taxon>Methyloceanibacter</taxon>
    </lineage>
</organism>
<dbReference type="Gene3D" id="3.30.420.40">
    <property type="match status" value="1"/>
</dbReference>